<reference evidence="7" key="1">
    <citation type="submission" date="2021-01" db="EMBL/GenBank/DDBJ databases">
        <authorList>
            <person name="Corre E."/>
            <person name="Pelletier E."/>
            <person name="Niang G."/>
            <person name="Scheremetjew M."/>
            <person name="Finn R."/>
            <person name="Kale V."/>
            <person name="Holt S."/>
            <person name="Cochrane G."/>
            <person name="Meng A."/>
            <person name="Brown T."/>
            <person name="Cohen L."/>
        </authorList>
    </citation>
    <scope>NUCLEOTIDE SEQUENCE</scope>
    <source>
        <strain evidence="7">NIES-381</strain>
    </source>
</reference>
<protein>
    <recommendedName>
        <fullName evidence="6">AAA+ ATPase domain-containing protein</fullName>
    </recommendedName>
</protein>
<dbReference type="InterPro" id="IPR050304">
    <property type="entry name" value="MT-severing_AAA_ATPase"/>
</dbReference>
<dbReference type="PROSITE" id="PS00674">
    <property type="entry name" value="AAA"/>
    <property type="match status" value="1"/>
</dbReference>
<dbReference type="AlphaFoldDB" id="A0A7S1ITK8"/>
<evidence type="ECO:0000256" key="4">
    <source>
        <dbReference type="RuleBase" id="RU003651"/>
    </source>
</evidence>
<keyword evidence="2 4" id="KW-0547">Nucleotide-binding</keyword>
<dbReference type="Gene3D" id="3.40.50.300">
    <property type="entry name" value="P-loop containing nucleotide triphosphate hydrolases"/>
    <property type="match status" value="1"/>
</dbReference>
<feature type="domain" description="AAA+ ATPase" evidence="6">
    <location>
        <begin position="425"/>
        <end position="561"/>
    </location>
</feature>
<evidence type="ECO:0000313" key="7">
    <source>
        <dbReference type="EMBL" id="CAD9021938.1"/>
    </source>
</evidence>
<dbReference type="InterPro" id="IPR003959">
    <property type="entry name" value="ATPase_AAA_core"/>
</dbReference>
<dbReference type="FunFam" id="1.10.8.60:FF:000022">
    <property type="entry name" value="Fidgetin like 1"/>
    <property type="match status" value="1"/>
</dbReference>
<dbReference type="SUPFAM" id="SSF52540">
    <property type="entry name" value="P-loop containing nucleoside triphosphate hydrolases"/>
    <property type="match status" value="1"/>
</dbReference>
<evidence type="ECO:0000256" key="1">
    <source>
        <dbReference type="ARBA" id="ARBA00006914"/>
    </source>
</evidence>
<feature type="region of interest" description="Disordered" evidence="5">
    <location>
        <begin position="108"/>
        <end position="156"/>
    </location>
</feature>
<evidence type="ECO:0000256" key="3">
    <source>
        <dbReference type="ARBA" id="ARBA00022840"/>
    </source>
</evidence>
<dbReference type="InterPro" id="IPR027417">
    <property type="entry name" value="P-loop_NTPase"/>
</dbReference>
<gene>
    <name evidence="7" type="ORF">EGYM00392_LOCUS33059</name>
</gene>
<feature type="compositionally biased region" description="Polar residues" evidence="5">
    <location>
        <begin position="334"/>
        <end position="344"/>
    </location>
</feature>
<evidence type="ECO:0000256" key="5">
    <source>
        <dbReference type="SAM" id="MobiDB-lite"/>
    </source>
</evidence>
<dbReference type="PANTHER" id="PTHR23074">
    <property type="entry name" value="AAA DOMAIN-CONTAINING"/>
    <property type="match status" value="1"/>
</dbReference>
<accession>A0A7S1ITK8</accession>
<dbReference type="PANTHER" id="PTHR23074:SF17">
    <property type="entry name" value="FIDGETIN-LIKE PROTEIN 1"/>
    <property type="match status" value="1"/>
</dbReference>
<evidence type="ECO:0000259" key="6">
    <source>
        <dbReference type="SMART" id="SM00382"/>
    </source>
</evidence>
<comment type="similarity">
    <text evidence="1 4">Belongs to the AAA ATPase family.</text>
</comment>
<dbReference type="GO" id="GO:0005524">
    <property type="term" value="F:ATP binding"/>
    <property type="evidence" value="ECO:0007669"/>
    <property type="project" value="UniProtKB-KW"/>
</dbReference>
<sequence>MLTTYHRLWFASLHAKQNNDLSVCQAKLRSLCFLLEGAQAKHEGQVALRDYCQDLEAELVLELDAAPFPLPPNLPVSPVLTDADVLSLEEVLQMPPLMDLLDVSFLTDSQPPPKRARNESPAIAGSSAAVGAQHAASTVTRGPHGSVFGPKERQGLGLGGRMDLPGLGHVPVWNAEGFRGRQTIQAVGNVSLSGGADAPQAACGAASGLRSWGGREPPGSTFGGRHQLDSGFVGYEPQQFGHSGKARHPPQSVYAINGAFEDEDGFGADFKTAREKLQEDEIVRLNRGLQRPAQHSVAPSFRGEDSGARGKSLGVRRKFQAPFGKRDAGGNAGPGSSTRATNSAGAGEDAAGIPEFLLNHDGSVPDRLKNLDARLIEMICNEVLDKAAEVSFDDIAGLVFAKKCVEEAVVWPMLRPDLFTGLRGPPKGLLLFGPPGTGKTLIGKAIASQSGSTFFSISSSSLMSKWVGEGEKMVRALFGVASCRQPAVIFIDEIDSLLSTRSENEGDAVRRVKTEFLVQLDGAGTCSTDRILVIGATNRPQELDDAARRRLSKRLYIPLPDEDSRLQLLHILLSKEIHGLTEDDLKRIVNKADGMSGADMKLLCMEAALGPMREVGDIRNVQSSSVRGIQLSDFAKAFKQVRPSVSPKDLGQYIQWNKQFGSFDSQDTTLDGVDSLDDL</sequence>
<dbReference type="SMART" id="SM00382">
    <property type="entry name" value="AAA"/>
    <property type="match status" value="1"/>
</dbReference>
<dbReference type="EMBL" id="HBGA01088407">
    <property type="protein sequence ID" value="CAD9021938.1"/>
    <property type="molecule type" value="Transcribed_RNA"/>
</dbReference>
<dbReference type="InterPro" id="IPR003960">
    <property type="entry name" value="ATPase_AAA_CS"/>
</dbReference>
<feature type="region of interest" description="Disordered" evidence="5">
    <location>
        <begin position="285"/>
        <end position="347"/>
    </location>
</feature>
<dbReference type="InterPro" id="IPR041569">
    <property type="entry name" value="AAA_lid_3"/>
</dbReference>
<evidence type="ECO:0000256" key="2">
    <source>
        <dbReference type="ARBA" id="ARBA00022741"/>
    </source>
</evidence>
<dbReference type="Pfam" id="PF09336">
    <property type="entry name" value="Vps4_C"/>
    <property type="match status" value="1"/>
</dbReference>
<dbReference type="GO" id="GO:0016887">
    <property type="term" value="F:ATP hydrolysis activity"/>
    <property type="evidence" value="ECO:0007669"/>
    <property type="project" value="InterPro"/>
</dbReference>
<dbReference type="InterPro" id="IPR003593">
    <property type="entry name" value="AAA+_ATPase"/>
</dbReference>
<proteinExistence type="inferred from homology"/>
<dbReference type="Pfam" id="PF00004">
    <property type="entry name" value="AAA"/>
    <property type="match status" value="1"/>
</dbReference>
<dbReference type="FunFam" id="3.40.50.300:FF:000093">
    <property type="entry name" value="Fidgetin-like 1"/>
    <property type="match status" value="1"/>
</dbReference>
<keyword evidence="3 4" id="KW-0067">ATP-binding</keyword>
<dbReference type="Gene3D" id="1.10.8.60">
    <property type="match status" value="1"/>
</dbReference>
<dbReference type="Pfam" id="PF17862">
    <property type="entry name" value="AAA_lid_3"/>
    <property type="match status" value="1"/>
</dbReference>
<organism evidence="7">
    <name type="scientific">Eutreptiella gymnastica</name>
    <dbReference type="NCBI Taxonomy" id="73025"/>
    <lineage>
        <taxon>Eukaryota</taxon>
        <taxon>Discoba</taxon>
        <taxon>Euglenozoa</taxon>
        <taxon>Euglenida</taxon>
        <taxon>Spirocuta</taxon>
        <taxon>Euglenophyceae</taxon>
        <taxon>Eutreptiales</taxon>
        <taxon>Eutreptiaceae</taxon>
        <taxon>Eutreptiella</taxon>
    </lineage>
</organism>
<dbReference type="InterPro" id="IPR015415">
    <property type="entry name" value="Spast_Vps4_C"/>
</dbReference>
<name>A0A7S1ITK8_9EUGL</name>